<dbReference type="InterPro" id="IPR015807">
    <property type="entry name" value="His-tRNA-ligase"/>
</dbReference>
<dbReference type="Gene3D" id="3.40.50.800">
    <property type="entry name" value="Anticodon-binding domain"/>
    <property type="match status" value="1"/>
</dbReference>
<reference evidence="13 14" key="1">
    <citation type="journal article" date="2015" name="Nature">
        <title>rRNA introns, odd ribosomes, and small enigmatic genomes across a large radiation of phyla.</title>
        <authorList>
            <person name="Brown C.T."/>
            <person name="Hug L.A."/>
            <person name="Thomas B.C."/>
            <person name="Sharon I."/>
            <person name="Castelle C.J."/>
            <person name="Singh A."/>
            <person name="Wilkins M.J."/>
            <person name="Williams K.H."/>
            <person name="Banfield J.F."/>
        </authorList>
    </citation>
    <scope>NUCLEOTIDE SEQUENCE [LARGE SCALE GENOMIC DNA]</scope>
</reference>
<keyword evidence="7" id="KW-0648">Protein biosynthesis</keyword>
<dbReference type="Pfam" id="PF13393">
    <property type="entry name" value="tRNA-synt_His"/>
    <property type="match status" value="1"/>
</dbReference>
<dbReference type="GO" id="GO:0005737">
    <property type="term" value="C:cytoplasm"/>
    <property type="evidence" value="ECO:0007669"/>
    <property type="project" value="UniProtKB-UniRule"/>
</dbReference>
<dbReference type="PANTHER" id="PTHR11476:SF7">
    <property type="entry name" value="HISTIDINE--TRNA LIGASE"/>
    <property type="match status" value="1"/>
</dbReference>
<keyword evidence="8" id="KW-0030">Aminoacyl-tRNA synthetase</keyword>
<dbReference type="PANTHER" id="PTHR11476">
    <property type="entry name" value="HISTIDYL-TRNA SYNTHETASE"/>
    <property type="match status" value="1"/>
</dbReference>
<dbReference type="InterPro" id="IPR004154">
    <property type="entry name" value="Anticodon-bd"/>
</dbReference>
<dbReference type="NCBIfam" id="TIGR00442">
    <property type="entry name" value="hisS"/>
    <property type="match status" value="1"/>
</dbReference>
<feature type="binding site" evidence="11">
    <location>
        <begin position="56"/>
        <end position="58"/>
    </location>
    <ligand>
        <name>L-histidine</name>
        <dbReference type="ChEBI" id="CHEBI:57595"/>
    </ligand>
</feature>
<feature type="binding site" evidence="11">
    <location>
        <position position="100"/>
    </location>
    <ligand>
        <name>L-histidine</name>
        <dbReference type="ChEBI" id="CHEBI:57595"/>
    </ligand>
</feature>
<dbReference type="SUPFAM" id="SSF52954">
    <property type="entry name" value="Class II aaRS ABD-related"/>
    <property type="match status" value="1"/>
</dbReference>
<gene>
    <name evidence="13" type="ORF">UX01_C0004G0106</name>
</gene>
<keyword evidence="5" id="KW-0547">Nucleotide-binding</keyword>
<dbReference type="PROSITE" id="PS50862">
    <property type="entry name" value="AA_TRNA_LIGASE_II"/>
    <property type="match status" value="1"/>
</dbReference>
<dbReference type="EMBL" id="LCKO01000004">
    <property type="protein sequence ID" value="KKU00539.1"/>
    <property type="molecule type" value="Genomic_DNA"/>
</dbReference>
<dbReference type="CDD" id="cd00773">
    <property type="entry name" value="HisRS-like_core"/>
    <property type="match status" value="1"/>
</dbReference>
<comment type="similarity">
    <text evidence="1">Belongs to the class-II aminoacyl-tRNA synthetase family.</text>
</comment>
<evidence type="ECO:0000313" key="14">
    <source>
        <dbReference type="Proteomes" id="UP000034078"/>
    </source>
</evidence>
<dbReference type="GO" id="GO:0005524">
    <property type="term" value="F:ATP binding"/>
    <property type="evidence" value="ECO:0007669"/>
    <property type="project" value="UniProtKB-KW"/>
</dbReference>
<name>A0A837IEN6_9BACT</name>
<protein>
    <recommendedName>
        <fullName evidence="3 10">Histidine--tRNA ligase</fullName>
        <ecNumber evidence="2 10">6.1.1.21</ecNumber>
    </recommendedName>
</protein>
<evidence type="ECO:0000256" key="8">
    <source>
        <dbReference type="ARBA" id="ARBA00023146"/>
    </source>
</evidence>
<dbReference type="InterPro" id="IPR033656">
    <property type="entry name" value="HisRS_anticodon"/>
</dbReference>
<dbReference type="InterPro" id="IPR004516">
    <property type="entry name" value="HisRS/HisZ"/>
</dbReference>
<dbReference type="CDD" id="cd00859">
    <property type="entry name" value="HisRS_anticodon"/>
    <property type="match status" value="1"/>
</dbReference>
<evidence type="ECO:0000256" key="2">
    <source>
        <dbReference type="ARBA" id="ARBA00012815"/>
    </source>
</evidence>
<evidence type="ECO:0000256" key="1">
    <source>
        <dbReference type="ARBA" id="ARBA00008226"/>
    </source>
</evidence>
<evidence type="ECO:0000256" key="3">
    <source>
        <dbReference type="ARBA" id="ARBA00017399"/>
    </source>
</evidence>
<evidence type="ECO:0000259" key="12">
    <source>
        <dbReference type="PROSITE" id="PS50862"/>
    </source>
</evidence>
<feature type="domain" description="Aminoacyl-transfer RNA synthetases class-II family profile" evidence="12">
    <location>
        <begin position="11"/>
        <end position="322"/>
    </location>
</feature>
<evidence type="ECO:0000256" key="10">
    <source>
        <dbReference type="NCBIfam" id="TIGR00442"/>
    </source>
</evidence>
<dbReference type="AlphaFoldDB" id="A0A837IEN6"/>
<dbReference type="PIRSF" id="PIRSF001549">
    <property type="entry name" value="His-tRNA_synth"/>
    <property type="match status" value="1"/>
</dbReference>
<dbReference type="InterPro" id="IPR006195">
    <property type="entry name" value="aa-tRNA-synth_II"/>
</dbReference>
<organism evidence="13 14">
    <name type="scientific">Candidatus Collierbacteria bacterium GW2011_GWB2_45_17</name>
    <dbReference type="NCBI Taxonomy" id="1618388"/>
    <lineage>
        <taxon>Bacteria</taxon>
        <taxon>Candidatus Collieribacteriota</taxon>
    </lineage>
</organism>
<comment type="catalytic activity">
    <reaction evidence="9">
        <text>tRNA(His) + L-histidine + ATP = L-histidyl-tRNA(His) + AMP + diphosphate + H(+)</text>
        <dbReference type="Rhea" id="RHEA:17313"/>
        <dbReference type="Rhea" id="RHEA-COMP:9665"/>
        <dbReference type="Rhea" id="RHEA-COMP:9689"/>
        <dbReference type="ChEBI" id="CHEBI:15378"/>
        <dbReference type="ChEBI" id="CHEBI:30616"/>
        <dbReference type="ChEBI" id="CHEBI:33019"/>
        <dbReference type="ChEBI" id="CHEBI:57595"/>
        <dbReference type="ChEBI" id="CHEBI:78442"/>
        <dbReference type="ChEBI" id="CHEBI:78527"/>
        <dbReference type="ChEBI" id="CHEBI:456215"/>
        <dbReference type="EC" id="6.1.1.21"/>
    </reaction>
</comment>
<evidence type="ECO:0000256" key="9">
    <source>
        <dbReference type="ARBA" id="ARBA00047639"/>
    </source>
</evidence>
<keyword evidence="4 13" id="KW-0436">Ligase</keyword>
<dbReference type="SUPFAM" id="SSF55681">
    <property type="entry name" value="Class II aaRS and biotin synthetases"/>
    <property type="match status" value="1"/>
</dbReference>
<dbReference type="Pfam" id="PF03129">
    <property type="entry name" value="HGTP_anticodon"/>
    <property type="match status" value="1"/>
</dbReference>
<evidence type="ECO:0000256" key="11">
    <source>
        <dbReference type="PIRSR" id="PIRSR001549-1"/>
    </source>
</evidence>
<evidence type="ECO:0000256" key="7">
    <source>
        <dbReference type="ARBA" id="ARBA00022917"/>
    </source>
</evidence>
<dbReference type="GO" id="GO:0006427">
    <property type="term" value="P:histidyl-tRNA aminoacylation"/>
    <property type="evidence" value="ECO:0007669"/>
    <property type="project" value="UniProtKB-UniRule"/>
</dbReference>
<sequence>MPKEALERQWLKRKIEEVFELWGFDPMETPTLEPLGEQLFFKFKDNAGREVALRYDQTVPTCRVVAEYAQILPMPFRRYQIQPAFRAEKPQKGRYREFVQCDADIFGESSYLADAEVIGLSLEIYRKLGFKNACVSVNDRELLVGIPYEAIVSIDKLDKIGEMGVIREMIEKGIERDQAIKFFKQVRDLKPNEKINNIFAYLKETGFDSSWYKFEPTLSRSFSYSTGPIWEVKIEGFGNGSVLGGERYDDLVSKIAGVEIPGTGFGLGFDRTLEACLQFGLVPEFSTVSKVLVCLMSGEYFINGLQIMKALREVDIVTEIYPSKEVKIDKQLKYANKKGIPYVVIIGGDEVQAKKISLKNMKTGEQETLFIQDAIKKLKAK</sequence>
<dbReference type="InterPro" id="IPR041715">
    <property type="entry name" value="HisRS-like_core"/>
</dbReference>
<proteinExistence type="inferred from homology"/>
<dbReference type="InterPro" id="IPR045864">
    <property type="entry name" value="aa-tRNA-synth_II/BPL/LPL"/>
</dbReference>
<dbReference type="EC" id="6.1.1.21" evidence="2 10"/>
<comment type="caution">
    <text evidence="13">The sequence shown here is derived from an EMBL/GenBank/DDBJ whole genome shotgun (WGS) entry which is preliminary data.</text>
</comment>
<evidence type="ECO:0000313" key="13">
    <source>
        <dbReference type="EMBL" id="KKU00539.1"/>
    </source>
</evidence>
<dbReference type="Gene3D" id="3.30.930.10">
    <property type="entry name" value="Bira Bifunctional Protein, Domain 2"/>
    <property type="match status" value="1"/>
</dbReference>
<feature type="binding site" evidence="11">
    <location>
        <position position="86"/>
    </location>
    <ligand>
        <name>L-histidine</name>
        <dbReference type="ChEBI" id="CHEBI:57595"/>
    </ligand>
</feature>
<dbReference type="FunFam" id="3.40.50.800:FF:000012">
    <property type="entry name" value="Histidine--tRNA ligase, cytoplasmic"/>
    <property type="match status" value="1"/>
</dbReference>
<keyword evidence="6" id="KW-0067">ATP-binding</keyword>
<feature type="binding site" evidence="11">
    <location>
        <position position="220"/>
    </location>
    <ligand>
        <name>L-histidine</name>
        <dbReference type="ChEBI" id="CHEBI:57595"/>
    </ligand>
</feature>
<dbReference type="GO" id="GO:0004821">
    <property type="term" value="F:histidine-tRNA ligase activity"/>
    <property type="evidence" value="ECO:0007669"/>
    <property type="project" value="UniProtKB-UniRule"/>
</dbReference>
<dbReference type="InterPro" id="IPR036621">
    <property type="entry name" value="Anticodon-bd_dom_sf"/>
</dbReference>
<feature type="binding site" evidence="11">
    <location>
        <position position="104"/>
    </location>
    <ligand>
        <name>L-histidine</name>
        <dbReference type="ChEBI" id="CHEBI:57595"/>
    </ligand>
</feature>
<evidence type="ECO:0000256" key="5">
    <source>
        <dbReference type="ARBA" id="ARBA00022741"/>
    </source>
</evidence>
<evidence type="ECO:0000256" key="4">
    <source>
        <dbReference type="ARBA" id="ARBA00022598"/>
    </source>
</evidence>
<accession>A0A837IEN6</accession>
<evidence type="ECO:0000256" key="6">
    <source>
        <dbReference type="ARBA" id="ARBA00022840"/>
    </source>
</evidence>
<dbReference type="Proteomes" id="UP000034078">
    <property type="component" value="Unassembled WGS sequence"/>
</dbReference>